<reference evidence="2" key="1">
    <citation type="journal article" date="2013" name="Genome Announc.">
        <title>Draft genome sequence of the basidiomycetous yeast-like fungus Pseudozyma hubeiensis SY62, which produces an abundant amount of the biosurfactant mannosylerythritol lipids.</title>
        <authorList>
            <person name="Konishi M."/>
            <person name="Hatada Y."/>
            <person name="Horiuchi J."/>
        </authorList>
    </citation>
    <scope>NUCLEOTIDE SEQUENCE [LARGE SCALE GENOMIC DNA]</scope>
    <source>
        <strain evidence="2">SY62</strain>
    </source>
</reference>
<dbReference type="AlphaFoldDB" id="R9P2I0"/>
<dbReference type="GeneID" id="24108273"/>
<evidence type="ECO:0000313" key="1">
    <source>
        <dbReference type="EMBL" id="GAC95407.1"/>
    </source>
</evidence>
<dbReference type="Proteomes" id="UP000014071">
    <property type="component" value="Unassembled WGS sequence"/>
</dbReference>
<sequence length="72" mass="8175">MFAIIDLTLDTNKKREKVWEKRKDRIDVATAPKSDGSIDRVFQRKRLAVTALVKNAEKAGSRFTLSSILIRG</sequence>
<dbReference type="EMBL" id="DF238794">
    <property type="protein sequence ID" value="GAC95407.1"/>
    <property type="molecule type" value="Genomic_DNA"/>
</dbReference>
<name>R9P2I0_PSEHS</name>
<keyword evidence="2" id="KW-1185">Reference proteome</keyword>
<dbReference type="RefSeq" id="XP_012188994.1">
    <property type="nucleotide sequence ID" value="XM_012333604.1"/>
</dbReference>
<gene>
    <name evidence="1" type="ORF">PHSY_002983</name>
</gene>
<dbReference type="HOGENOM" id="CLU_2723294_0_0_1"/>
<protein>
    <submittedName>
        <fullName evidence="1">Uncharacterized protein</fullName>
    </submittedName>
</protein>
<proteinExistence type="predicted"/>
<organism evidence="1 2">
    <name type="scientific">Pseudozyma hubeiensis (strain SY62)</name>
    <name type="common">Yeast</name>
    <dbReference type="NCBI Taxonomy" id="1305764"/>
    <lineage>
        <taxon>Eukaryota</taxon>
        <taxon>Fungi</taxon>
        <taxon>Dikarya</taxon>
        <taxon>Basidiomycota</taxon>
        <taxon>Ustilaginomycotina</taxon>
        <taxon>Ustilaginomycetes</taxon>
        <taxon>Ustilaginales</taxon>
        <taxon>Ustilaginaceae</taxon>
        <taxon>Pseudozyma</taxon>
    </lineage>
</organism>
<accession>R9P2I0</accession>
<evidence type="ECO:0000313" key="2">
    <source>
        <dbReference type="Proteomes" id="UP000014071"/>
    </source>
</evidence>